<accession>A0A1M5DD93</accession>
<dbReference type="PROSITE" id="PS51257">
    <property type="entry name" value="PROKAR_LIPOPROTEIN"/>
    <property type="match status" value="1"/>
</dbReference>
<reference evidence="3" key="1">
    <citation type="submission" date="2016-11" db="EMBL/GenBank/DDBJ databases">
        <authorList>
            <person name="Varghese N."/>
            <person name="Submissions S."/>
        </authorList>
    </citation>
    <scope>NUCLEOTIDE SEQUENCE [LARGE SCALE GENOMIC DNA]</scope>
    <source>
        <strain evidence="3">DSM 9756</strain>
    </source>
</reference>
<evidence type="ECO:0000313" key="3">
    <source>
        <dbReference type="Proteomes" id="UP000184076"/>
    </source>
</evidence>
<keyword evidence="1" id="KW-0732">Signal</keyword>
<dbReference type="STRING" id="1121391.SAMN02745206_02403"/>
<dbReference type="EMBL" id="FQVB01000023">
    <property type="protein sequence ID" value="SHF64947.1"/>
    <property type="molecule type" value="Genomic_DNA"/>
</dbReference>
<proteinExistence type="predicted"/>
<organism evidence="2 3">
    <name type="scientific">Desulfacinum infernum DSM 9756</name>
    <dbReference type="NCBI Taxonomy" id="1121391"/>
    <lineage>
        <taxon>Bacteria</taxon>
        <taxon>Pseudomonadati</taxon>
        <taxon>Thermodesulfobacteriota</taxon>
        <taxon>Syntrophobacteria</taxon>
        <taxon>Syntrophobacterales</taxon>
        <taxon>Syntrophobacteraceae</taxon>
        <taxon>Desulfacinum</taxon>
    </lineage>
</organism>
<evidence type="ECO:0008006" key="4">
    <source>
        <dbReference type="Google" id="ProtNLM"/>
    </source>
</evidence>
<protein>
    <recommendedName>
        <fullName evidence="4">Polyketide cyclase / dehydrase and lipid transport</fullName>
    </recommendedName>
</protein>
<name>A0A1M5DD93_9BACT</name>
<evidence type="ECO:0000313" key="2">
    <source>
        <dbReference type="EMBL" id="SHF64947.1"/>
    </source>
</evidence>
<sequence>MFGVARCLVWVPFLVVAACGGCASVSTTSRSGSVELAAPRVIAWQCPAPHRHRRAAVAAFEVPKGMERAALEMAHVYTAILAAEGTFGQVMVLAEGGGPAGSSVPDGVDLLVRGKVERFVAGSGALSEHVDVHVWVKDMRTGSVLWWMEQSALSKPRRDLDLFWNVIPGGGAASYQRLTHALARQFAELLSDREAKRRGCLNLDR</sequence>
<evidence type="ECO:0000256" key="1">
    <source>
        <dbReference type="SAM" id="SignalP"/>
    </source>
</evidence>
<keyword evidence="3" id="KW-1185">Reference proteome</keyword>
<dbReference type="Proteomes" id="UP000184076">
    <property type="component" value="Unassembled WGS sequence"/>
</dbReference>
<dbReference type="AlphaFoldDB" id="A0A1M5DD93"/>
<gene>
    <name evidence="2" type="ORF">SAMN02745206_02403</name>
</gene>
<feature type="chain" id="PRO_5012318950" description="Polyketide cyclase / dehydrase and lipid transport" evidence="1">
    <location>
        <begin position="18"/>
        <end position="205"/>
    </location>
</feature>
<feature type="signal peptide" evidence="1">
    <location>
        <begin position="1"/>
        <end position="17"/>
    </location>
</feature>